<dbReference type="EMBL" id="MN842720">
    <property type="protein sequence ID" value="QOC69152.1"/>
    <property type="molecule type" value="mRNA"/>
</dbReference>
<feature type="compositionally biased region" description="Acidic residues" evidence="5">
    <location>
        <begin position="13"/>
        <end position="48"/>
    </location>
</feature>
<feature type="domain" description="SBP-type" evidence="6">
    <location>
        <begin position="276"/>
        <end position="353"/>
    </location>
</feature>
<feature type="region of interest" description="Disordered" evidence="5">
    <location>
        <begin position="1"/>
        <end position="49"/>
    </location>
</feature>
<evidence type="ECO:0000259" key="6">
    <source>
        <dbReference type="PROSITE" id="PS51141"/>
    </source>
</evidence>
<keyword evidence="1" id="KW-0479">Metal-binding</keyword>
<keyword evidence="3" id="KW-0862">Zinc</keyword>
<evidence type="ECO:0000313" key="7">
    <source>
        <dbReference type="EMBL" id="QOC69152.1"/>
    </source>
</evidence>
<dbReference type="GO" id="GO:0008270">
    <property type="term" value="F:zinc ion binding"/>
    <property type="evidence" value="ECO:0007669"/>
    <property type="project" value="UniProtKB-KW"/>
</dbReference>
<dbReference type="GO" id="GO:0003677">
    <property type="term" value="F:DNA binding"/>
    <property type="evidence" value="ECO:0007669"/>
    <property type="project" value="InterPro"/>
</dbReference>
<evidence type="ECO:0000256" key="5">
    <source>
        <dbReference type="SAM" id="MobiDB-lite"/>
    </source>
</evidence>
<dbReference type="SUPFAM" id="SSF103612">
    <property type="entry name" value="SBT domain"/>
    <property type="match status" value="2"/>
</dbReference>
<dbReference type="Gene3D" id="4.10.1100.10">
    <property type="entry name" value="Transcription factor, SBP-box domain"/>
    <property type="match status" value="2"/>
</dbReference>
<organism evidence="7">
    <name type="scientific">Paeonia lactiflora</name>
    <name type="common">Chinese peony</name>
    <name type="synonym">Paeonia albiflora</name>
    <dbReference type="NCBI Taxonomy" id="35924"/>
    <lineage>
        <taxon>Eukaryota</taxon>
        <taxon>Viridiplantae</taxon>
        <taxon>Streptophyta</taxon>
        <taxon>Embryophyta</taxon>
        <taxon>Tracheophyta</taxon>
        <taxon>Spermatophyta</taxon>
        <taxon>Magnoliopsida</taxon>
        <taxon>eudicotyledons</taxon>
        <taxon>Gunneridae</taxon>
        <taxon>Pentapetalae</taxon>
        <taxon>Saxifragales</taxon>
        <taxon>Paeoniaceae</taxon>
        <taxon>Paeonia</taxon>
    </lineage>
</organism>
<dbReference type="InterPro" id="IPR044817">
    <property type="entry name" value="SBP-like"/>
</dbReference>
<feature type="domain" description="SBP-type" evidence="6">
    <location>
        <begin position="97"/>
        <end position="173"/>
    </location>
</feature>
<feature type="region of interest" description="Disordered" evidence="5">
    <location>
        <begin position="150"/>
        <end position="198"/>
    </location>
</feature>
<evidence type="ECO:0000256" key="1">
    <source>
        <dbReference type="ARBA" id="ARBA00022723"/>
    </source>
</evidence>
<evidence type="ECO:0000256" key="4">
    <source>
        <dbReference type="PROSITE-ProRule" id="PRU00470"/>
    </source>
</evidence>
<sequence>MARIRSFKPPTIDEVEKEEESQEEATDDEQQEEETDDEQEDTEDDEMEDRMKRRMVNVELSRQKKDVPVASFGNRLCYQGVDLTLGKMYNRRNFSNIRCFEADSCSAELTLAKTYNRRVCENHSKAPFVLVGGIYRRFCQCSRIRSFKPPTVDEVEEEESQEETYYEQEGEENQEEMDDEQEETDDEQEDTEDDEMEDRRKRIMVNVESLGQKKGIPVVSCSNALYCEADSCDVDLTLGKTYYRRSCSNALYCEADNCGAELTLGKTYYRRSCSNELCCQADNCGADLTSAKYYNRRLKVCEKHAKAPFVLVGGIHKRFCQQCSRFHEVSEFDGVKRSCRKRLAAHNERRRKVQPGLPVEVEGKEPPYKMICNSGGPENGEVVGSCIKPECLQVEVEQKEVPFKMNGNSLKATALPDYSEIDGRRTFIKHLRIW</sequence>
<accession>A0A7L7T464</accession>
<evidence type="ECO:0000256" key="2">
    <source>
        <dbReference type="ARBA" id="ARBA00022771"/>
    </source>
</evidence>
<name>A0A7L7T464_PAELC</name>
<dbReference type="InterPro" id="IPR004333">
    <property type="entry name" value="SBP_dom"/>
</dbReference>
<evidence type="ECO:0000256" key="3">
    <source>
        <dbReference type="ARBA" id="ARBA00022833"/>
    </source>
</evidence>
<dbReference type="GO" id="GO:0005634">
    <property type="term" value="C:nucleus"/>
    <property type="evidence" value="ECO:0007669"/>
    <property type="project" value="InterPro"/>
</dbReference>
<proteinExistence type="evidence at transcript level"/>
<keyword evidence="2 4" id="KW-0863">Zinc-finger</keyword>
<dbReference type="InterPro" id="IPR036893">
    <property type="entry name" value="SBP_sf"/>
</dbReference>
<reference evidence="7" key="1">
    <citation type="submission" date="2019-12" db="EMBL/GenBank/DDBJ databases">
        <authorList>
            <person name="He D."/>
            <person name="Zhang J."/>
        </authorList>
    </citation>
    <scope>NUCLEOTIDE SEQUENCE</scope>
</reference>
<dbReference type="Pfam" id="PF03110">
    <property type="entry name" value="SBP"/>
    <property type="match status" value="2"/>
</dbReference>
<dbReference type="PROSITE" id="PS51141">
    <property type="entry name" value="ZF_SBP"/>
    <property type="match status" value="2"/>
</dbReference>
<dbReference type="PANTHER" id="PTHR31251">
    <property type="entry name" value="SQUAMOSA PROMOTER-BINDING-LIKE PROTEIN 4"/>
    <property type="match status" value="1"/>
</dbReference>
<feature type="compositionally biased region" description="Acidic residues" evidence="5">
    <location>
        <begin position="153"/>
        <end position="196"/>
    </location>
</feature>
<dbReference type="PANTHER" id="PTHR31251:SF226">
    <property type="entry name" value="SQUAMOSA PROMOTER-BINDING-LIKE PROTEIN 6"/>
    <property type="match status" value="1"/>
</dbReference>
<dbReference type="AlphaFoldDB" id="A0A7L7T464"/>
<protein>
    <submittedName>
        <fullName evidence="7">Promoter binding-like protein</fullName>
    </submittedName>
</protein>
<gene>
    <name evidence="7" type="primary">SPL3</name>
</gene>